<dbReference type="Pfam" id="PF04389">
    <property type="entry name" value="Peptidase_M28"/>
    <property type="match status" value="1"/>
</dbReference>
<dbReference type="RefSeq" id="WP_188762451.1">
    <property type="nucleotide sequence ID" value="NZ_BMJM01000005.1"/>
</dbReference>
<keyword evidence="6" id="KW-0378">Hydrolase</keyword>
<evidence type="ECO:0000259" key="4">
    <source>
        <dbReference type="Pfam" id="PF04253"/>
    </source>
</evidence>
<keyword evidence="7" id="KW-1185">Reference proteome</keyword>
<reference evidence="6" key="2">
    <citation type="submission" date="2020-09" db="EMBL/GenBank/DDBJ databases">
        <authorList>
            <person name="Sun Q."/>
            <person name="Zhou Y."/>
        </authorList>
    </citation>
    <scope>NUCLEOTIDE SEQUENCE</scope>
    <source>
        <strain evidence="6">CGMCC 1.15519</strain>
    </source>
</reference>
<dbReference type="PANTHER" id="PTHR10404">
    <property type="entry name" value="N-ACETYLATED-ALPHA-LINKED ACIDIC DIPEPTIDASE"/>
    <property type="match status" value="1"/>
</dbReference>
<evidence type="ECO:0000256" key="1">
    <source>
        <dbReference type="ARBA" id="ARBA00005634"/>
    </source>
</evidence>
<comment type="similarity">
    <text evidence="1">Belongs to the peptidase M28 family. M28B subfamily.</text>
</comment>
<dbReference type="GO" id="GO:0016787">
    <property type="term" value="F:hydrolase activity"/>
    <property type="evidence" value="ECO:0007669"/>
    <property type="project" value="UniProtKB-KW"/>
</dbReference>
<dbReference type="Gene3D" id="3.40.630.10">
    <property type="entry name" value="Zn peptidases"/>
    <property type="match status" value="1"/>
</dbReference>
<protein>
    <submittedName>
        <fullName evidence="6">Folate hydrolase</fullName>
    </submittedName>
</protein>
<dbReference type="Pfam" id="PF04253">
    <property type="entry name" value="TFR_dimer"/>
    <property type="match status" value="1"/>
</dbReference>
<dbReference type="AlphaFoldDB" id="A0A916ZRJ7"/>
<dbReference type="InterPro" id="IPR046450">
    <property type="entry name" value="PA_dom_sf"/>
</dbReference>
<proteinExistence type="inferred from homology"/>
<name>A0A916ZRJ7_9SPHN</name>
<reference evidence="6" key="1">
    <citation type="journal article" date="2014" name="Int. J. Syst. Evol. Microbiol.">
        <title>Complete genome sequence of Corynebacterium casei LMG S-19264T (=DSM 44701T), isolated from a smear-ripened cheese.</title>
        <authorList>
            <consortium name="US DOE Joint Genome Institute (JGI-PGF)"/>
            <person name="Walter F."/>
            <person name="Albersmeier A."/>
            <person name="Kalinowski J."/>
            <person name="Ruckert C."/>
        </authorList>
    </citation>
    <scope>NUCLEOTIDE SEQUENCE</scope>
    <source>
        <strain evidence="6">CGMCC 1.15519</strain>
    </source>
</reference>
<feature type="signal peptide" evidence="2">
    <location>
        <begin position="1"/>
        <end position="20"/>
    </location>
</feature>
<feature type="domain" description="Transferrin receptor-like dimerisation" evidence="4">
    <location>
        <begin position="624"/>
        <end position="735"/>
    </location>
</feature>
<dbReference type="Gene3D" id="1.20.930.40">
    <property type="entry name" value="Transferrin receptor-like, dimerisation domain"/>
    <property type="match status" value="1"/>
</dbReference>
<dbReference type="CDD" id="cd02121">
    <property type="entry name" value="PA_GCPII_like"/>
    <property type="match status" value="1"/>
</dbReference>
<feature type="chain" id="PRO_5037564247" evidence="2">
    <location>
        <begin position="21"/>
        <end position="743"/>
    </location>
</feature>
<dbReference type="InterPro" id="IPR039373">
    <property type="entry name" value="Peptidase_M28B"/>
</dbReference>
<evidence type="ECO:0000313" key="6">
    <source>
        <dbReference type="EMBL" id="GGE10583.1"/>
    </source>
</evidence>
<keyword evidence="2" id="KW-0732">Signal</keyword>
<dbReference type="PANTHER" id="PTHR10404:SF46">
    <property type="entry name" value="VACUOLAR PROTEIN SORTING-ASSOCIATED PROTEIN 70"/>
    <property type="match status" value="1"/>
</dbReference>
<dbReference type="SUPFAM" id="SSF52025">
    <property type="entry name" value="PA domain"/>
    <property type="match status" value="1"/>
</dbReference>
<evidence type="ECO:0000256" key="2">
    <source>
        <dbReference type="SAM" id="SignalP"/>
    </source>
</evidence>
<accession>A0A916ZRJ7</accession>
<gene>
    <name evidence="6" type="ORF">GCM10011529_16200</name>
</gene>
<comment type="caution">
    <text evidence="6">The sequence shown here is derived from an EMBL/GenBank/DDBJ whole genome shotgun (WGS) entry which is preliminary data.</text>
</comment>
<evidence type="ECO:0000313" key="7">
    <source>
        <dbReference type="Proteomes" id="UP000635071"/>
    </source>
</evidence>
<sequence>MKFRSITLAILLAGTAPALAQLTPQQAANEKSLDASISAAEQMAWLKQMASAPNHVGSAHNKANAEFILSKFKEWGWDAAIERFDVLYPTPLTVSLELVAPTAIKLGGQEPTIAEDASSANLADALPPYVAFQGDGDVTADVVYVNYGLPADYDALARRGVDVRGKIALARYGGGWRGLKPKLAQEHGAVGTLIYSDPANDGYATADTYPSGGARPENAVQRGSVADMTVYPGDPTTPGYGSVPGAKHLARDKAATILKIPVLPISYGDAQKIFATMGGPRAPDDFRGALPLSYHLGGDGKTQVRLAVKSDWSLKPAYNVIAKLKGKDRPDEWVVRGNHHDGWVFGASDPLSGNVAMLSEAKALGAMAKAGWQPSRTIVYASWDAEEPMLLGSTEWVETHAAELQKKAVIYINTDGNGRGFQYAEGSHQWQHLVNQVARDVKDPQTGASVGDRARARLRANAYDGQAVAETTLAAAESGGDLPIGALGSGSDYSSFLQHLGIPALNIGYGGEDESGGAYHSIYDSYEHFTRFDDPGLAYGAALSQTTGRLVLRIADAPTPPVRFADFATTVKTYLAEVKTLVETRRKQDTKREALLTAGSFTLASDPKAPVTAALPLPATPIIELAALENAVTRLESSAKAFDAALTAKGPALTTAARTKLNALLRDIDQQLLIPEGLPGRSWYKHSIYAPGRFTGYGAKTLPGVREAIEERRFTDANRYAALTAAALDRYATRLDTARAVLG</sequence>
<dbReference type="InterPro" id="IPR036757">
    <property type="entry name" value="TFR-like_dimer_dom_sf"/>
</dbReference>
<dbReference type="InterPro" id="IPR007365">
    <property type="entry name" value="TFR-like_dimer_dom"/>
</dbReference>
<dbReference type="EMBL" id="BMJM01000005">
    <property type="protein sequence ID" value="GGE10583.1"/>
    <property type="molecule type" value="Genomic_DNA"/>
</dbReference>
<organism evidence="6 7">
    <name type="scientific">Sandarakinorhabdus glacialis</name>
    <dbReference type="NCBI Taxonomy" id="1614636"/>
    <lineage>
        <taxon>Bacteria</taxon>
        <taxon>Pseudomonadati</taxon>
        <taxon>Pseudomonadota</taxon>
        <taxon>Alphaproteobacteria</taxon>
        <taxon>Sphingomonadales</taxon>
        <taxon>Sphingosinicellaceae</taxon>
        <taxon>Sandarakinorhabdus</taxon>
    </lineage>
</organism>
<dbReference type="Proteomes" id="UP000635071">
    <property type="component" value="Unassembled WGS sequence"/>
</dbReference>
<feature type="domain" description="PA" evidence="3">
    <location>
        <begin position="138"/>
        <end position="208"/>
    </location>
</feature>
<dbReference type="InterPro" id="IPR007484">
    <property type="entry name" value="Peptidase_M28"/>
</dbReference>
<evidence type="ECO:0000259" key="5">
    <source>
        <dbReference type="Pfam" id="PF04389"/>
    </source>
</evidence>
<dbReference type="InterPro" id="IPR003137">
    <property type="entry name" value="PA_domain"/>
</dbReference>
<dbReference type="Gene3D" id="3.50.30.30">
    <property type="match status" value="1"/>
</dbReference>
<dbReference type="SUPFAM" id="SSF47672">
    <property type="entry name" value="Transferrin receptor-like dimerisation domain"/>
    <property type="match status" value="1"/>
</dbReference>
<dbReference type="SUPFAM" id="SSF53187">
    <property type="entry name" value="Zn-dependent exopeptidases"/>
    <property type="match status" value="1"/>
</dbReference>
<dbReference type="FunFam" id="3.40.630.10:FF:000101">
    <property type="entry name" value="N-acetylated alpha-linked acidic dipeptidase like 1"/>
    <property type="match status" value="1"/>
</dbReference>
<dbReference type="Pfam" id="PF02225">
    <property type="entry name" value="PA"/>
    <property type="match status" value="1"/>
</dbReference>
<feature type="domain" description="Peptidase M28" evidence="5">
    <location>
        <begin position="319"/>
        <end position="529"/>
    </location>
</feature>
<evidence type="ECO:0000259" key="3">
    <source>
        <dbReference type="Pfam" id="PF02225"/>
    </source>
</evidence>